<accession>A0AA86W3P4</accession>
<protein>
    <submittedName>
        <fullName evidence="2">Uncharacterized protein</fullName>
    </submittedName>
</protein>
<reference evidence="2" key="1">
    <citation type="submission" date="2023-10" db="EMBL/GenBank/DDBJ databases">
        <authorList>
            <person name="Domelevo Entfellner J.-B."/>
        </authorList>
    </citation>
    <scope>NUCLEOTIDE SEQUENCE</scope>
</reference>
<dbReference type="Gramene" id="rna-AYBTSS11_LOCUS29867">
    <property type="protein sequence ID" value="CAJ1977699.1"/>
    <property type="gene ID" value="gene-AYBTSS11_LOCUS29867"/>
</dbReference>
<evidence type="ECO:0000313" key="3">
    <source>
        <dbReference type="Proteomes" id="UP001189624"/>
    </source>
</evidence>
<dbReference type="Proteomes" id="UP001189624">
    <property type="component" value="Chromosome 10"/>
</dbReference>
<dbReference type="EMBL" id="OY731407">
    <property type="protein sequence ID" value="CAJ1977699.1"/>
    <property type="molecule type" value="Genomic_DNA"/>
</dbReference>
<gene>
    <name evidence="2" type="ORF">AYBTSS11_LOCUS29867</name>
</gene>
<proteinExistence type="predicted"/>
<organism evidence="2 3">
    <name type="scientific">Sphenostylis stenocarpa</name>
    <dbReference type="NCBI Taxonomy" id="92480"/>
    <lineage>
        <taxon>Eukaryota</taxon>
        <taxon>Viridiplantae</taxon>
        <taxon>Streptophyta</taxon>
        <taxon>Embryophyta</taxon>
        <taxon>Tracheophyta</taxon>
        <taxon>Spermatophyta</taxon>
        <taxon>Magnoliopsida</taxon>
        <taxon>eudicotyledons</taxon>
        <taxon>Gunneridae</taxon>
        <taxon>Pentapetalae</taxon>
        <taxon>rosids</taxon>
        <taxon>fabids</taxon>
        <taxon>Fabales</taxon>
        <taxon>Fabaceae</taxon>
        <taxon>Papilionoideae</taxon>
        <taxon>50 kb inversion clade</taxon>
        <taxon>NPAAA clade</taxon>
        <taxon>indigoferoid/millettioid clade</taxon>
        <taxon>Phaseoleae</taxon>
        <taxon>Sphenostylis</taxon>
    </lineage>
</organism>
<dbReference type="AlphaFoldDB" id="A0AA86W3P4"/>
<evidence type="ECO:0000256" key="1">
    <source>
        <dbReference type="SAM" id="MobiDB-lite"/>
    </source>
</evidence>
<feature type="region of interest" description="Disordered" evidence="1">
    <location>
        <begin position="69"/>
        <end position="97"/>
    </location>
</feature>
<sequence>MQLKRGIMVFFSCETKGVTRDMEFTQTPSLPVVRYQDLKGHNCEGYRKEICSICLVEYEGKDAVSKLGKGKMKREQKGDKIEITESRSKVSEDCIEQ</sequence>
<keyword evidence="3" id="KW-1185">Reference proteome</keyword>
<name>A0AA86W3P4_9FABA</name>
<evidence type="ECO:0000313" key="2">
    <source>
        <dbReference type="EMBL" id="CAJ1977699.1"/>
    </source>
</evidence>
<feature type="compositionally biased region" description="Basic and acidic residues" evidence="1">
    <location>
        <begin position="73"/>
        <end position="97"/>
    </location>
</feature>